<proteinExistence type="predicted"/>
<protein>
    <submittedName>
        <fullName evidence="1">Uncharacterized protein</fullName>
    </submittedName>
</protein>
<sequence length="118" mass="13450">MGLRTVPFCSMLLINQTELSWPFIIGPKCISLMGIEEEMVEMLQIGGSDRAKELEEMWLRIGVHADDDDERDEAVVSRDFGLLQRPIGPFLEELQLGIGGSSRRSFPFSFERFHGFRS</sequence>
<evidence type="ECO:0000313" key="1">
    <source>
        <dbReference type="EMBL" id="KAF3579645.1"/>
    </source>
</evidence>
<comment type="caution">
    <text evidence="1">The sequence shown here is derived from an EMBL/GenBank/DDBJ whole genome shotgun (WGS) entry which is preliminary data.</text>
</comment>
<organism evidence="1 2">
    <name type="scientific">Brassica cretica</name>
    <name type="common">Mustard</name>
    <dbReference type="NCBI Taxonomy" id="69181"/>
    <lineage>
        <taxon>Eukaryota</taxon>
        <taxon>Viridiplantae</taxon>
        <taxon>Streptophyta</taxon>
        <taxon>Embryophyta</taxon>
        <taxon>Tracheophyta</taxon>
        <taxon>Spermatophyta</taxon>
        <taxon>Magnoliopsida</taxon>
        <taxon>eudicotyledons</taxon>
        <taxon>Gunneridae</taxon>
        <taxon>Pentapetalae</taxon>
        <taxon>rosids</taxon>
        <taxon>malvids</taxon>
        <taxon>Brassicales</taxon>
        <taxon>Brassicaceae</taxon>
        <taxon>Brassiceae</taxon>
        <taxon>Brassica</taxon>
    </lineage>
</organism>
<accession>A0ABQ7DR78</accession>
<dbReference type="Proteomes" id="UP000266723">
    <property type="component" value="Unassembled WGS sequence"/>
</dbReference>
<reference evidence="1 2" key="1">
    <citation type="journal article" date="2020" name="BMC Genomics">
        <title>Intraspecific diversification of the crop wild relative Brassica cretica Lam. using demographic model selection.</title>
        <authorList>
            <person name="Kioukis A."/>
            <person name="Michalopoulou V.A."/>
            <person name="Briers L."/>
            <person name="Pirintsos S."/>
            <person name="Studholme D.J."/>
            <person name="Pavlidis P."/>
            <person name="Sarris P.F."/>
        </authorList>
    </citation>
    <scope>NUCLEOTIDE SEQUENCE [LARGE SCALE GENOMIC DNA]</scope>
    <source>
        <strain evidence="2">cv. PFS-1207/04</strain>
    </source>
</reference>
<keyword evidence="2" id="KW-1185">Reference proteome</keyword>
<evidence type="ECO:0000313" key="2">
    <source>
        <dbReference type="Proteomes" id="UP000266723"/>
    </source>
</evidence>
<dbReference type="EMBL" id="QGKV02000649">
    <property type="protein sequence ID" value="KAF3579645.1"/>
    <property type="molecule type" value="Genomic_DNA"/>
</dbReference>
<name>A0ABQ7DR78_BRACR</name>
<gene>
    <name evidence="1" type="ORF">DY000_02033865</name>
</gene>